<dbReference type="Proteomes" id="UP000790377">
    <property type="component" value="Unassembled WGS sequence"/>
</dbReference>
<comment type="caution">
    <text evidence="1">The sequence shown here is derived from an EMBL/GenBank/DDBJ whole genome shotgun (WGS) entry which is preliminary data.</text>
</comment>
<organism evidence="1 2">
    <name type="scientific">Hygrophoropsis aurantiaca</name>
    <dbReference type="NCBI Taxonomy" id="72124"/>
    <lineage>
        <taxon>Eukaryota</taxon>
        <taxon>Fungi</taxon>
        <taxon>Dikarya</taxon>
        <taxon>Basidiomycota</taxon>
        <taxon>Agaricomycotina</taxon>
        <taxon>Agaricomycetes</taxon>
        <taxon>Agaricomycetidae</taxon>
        <taxon>Boletales</taxon>
        <taxon>Coniophorineae</taxon>
        <taxon>Hygrophoropsidaceae</taxon>
        <taxon>Hygrophoropsis</taxon>
    </lineage>
</organism>
<evidence type="ECO:0000313" key="1">
    <source>
        <dbReference type="EMBL" id="KAH7907121.1"/>
    </source>
</evidence>
<sequence length="635" mass="68307">MPPDAVSPTHPVLPPSRFRLWHIAVIFAEIVVLAFGWGFLAALLYFDYIPLPNYLANLIHRFPSELTLVVTLIATMLTVATTLLFTTAIKDALRHRMSQPISLITLATGIALTKGAHMLKWSHPRLTVLTWFVYAVLTSLTAGWTTLLAPTLIDVHVKMSGTELDVSGPAFSNLLGQELAGAAIEIRDNSFEIIDIGGILSGITAAGITFGLPGIFNFNGAKYNLSTGGIVPAISSYAGSVDIADQTRLSFDGGQVLVDVQTESDRLHSKIPSGFSTNYTLFQQGLTANVTCVALNPNDSSDPGQLSLTNPYISLPVRNSDSSIAFYLRQWNSTANCVGGSPTIQSYVTQTNASDQPNLSGSGFLPSVACPGANSDAYQRFIIVSQGFYRYDFLPPTVCEITPLLTNVTVMYSGGLINIAQVISSRQFVSDNANLLRFISGVMSWQARNAQGLMGNSIGDSLFAIYSSTSNKSITNNTAQVYDELEDYWRGIVEFTATFLRSGFSANGSFPQNQIPTNMTAKVTGNMLVSTVGWAQRAPTYLLAAIPVTTAAVLTFVAIGYSVRGRMKHDQAVSSFDISDPLHLIMATSAGSLALKGFERGGLSQNEGTTVRLEEMDNDMLGLVQDGHNPKTDGT</sequence>
<protein>
    <submittedName>
        <fullName evidence="1">Uncharacterized protein</fullName>
    </submittedName>
</protein>
<evidence type="ECO:0000313" key="2">
    <source>
        <dbReference type="Proteomes" id="UP000790377"/>
    </source>
</evidence>
<keyword evidence="2" id="KW-1185">Reference proteome</keyword>
<dbReference type="EMBL" id="MU267936">
    <property type="protein sequence ID" value="KAH7907121.1"/>
    <property type="molecule type" value="Genomic_DNA"/>
</dbReference>
<gene>
    <name evidence="1" type="ORF">BJ138DRAFT_1160865</name>
</gene>
<proteinExistence type="predicted"/>
<accession>A0ACB8A1V0</accession>
<reference evidence="1" key="1">
    <citation type="journal article" date="2021" name="New Phytol.">
        <title>Evolutionary innovations through gain and loss of genes in the ectomycorrhizal Boletales.</title>
        <authorList>
            <person name="Wu G."/>
            <person name="Miyauchi S."/>
            <person name="Morin E."/>
            <person name="Kuo A."/>
            <person name="Drula E."/>
            <person name="Varga T."/>
            <person name="Kohler A."/>
            <person name="Feng B."/>
            <person name="Cao Y."/>
            <person name="Lipzen A."/>
            <person name="Daum C."/>
            <person name="Hundley H."/>
            <person name="Pangilinan J."/>
            <person name="Johnson J."/>
            <person name="Barry K."/>
            <person name="LaButti K."/>
            <person name="Ng V."/>
            <person name="Ahrendt S."/>
            <person name="Min B."/>
            <person name="Choi I.G."/>
            <person name="Park H."/>
            <person name="Plett J.M."/>
            <person name="Magnuson J."/>
            <person name="Spatafora J.W."/>
            <person name="Nagy L.G."/>
            <person name="Henrissat B."/>
            <person name="Grigoriev I.V."/>
            <person name="Yang Z.L."/>
            <person name="Xu J."/>
            <person name="Martin F.M."/>
        </authorList>
    </citation>
    <scope>NUCLEOTIDE SEQUENCE</scope>
    <source>
        <strain evidence="1">ATCC 28755</strain>
    </source>
</reference>
<name>A0ACB8A1V0_9AGAM</name>